<dbReference type="InterPro" id="IPR034226">
    <property type="entry name" value="Nop13/Rnp24_RRM2"/>
</dbReference>
<dbReference type="CDD" id="cd12397">
    <property type="entry name" value="RRM2_Nop13p_fungi"/>
    <property type="match status" value="1"/>
</dbReference>
<dbReference type="GO" id="GO:0003723">
    <property type="term" value="F:RNA binding"/>
    <property type="evidence" value="ECO:0007669"/>
    <property type="project" value="UniProtKB-UniRule"/>
</dbReference>
<dbReference type="PANTHER" id="PTHR23236">
    <property type="entry name" value="EUKARYOTIC TRANSLATION INITIATION FACTOR 4B/4H"/>
    <property type="match status" value="1"/>
</dbReference>
<dbReference type="FunFam" id="3.30.70.330:FF:000863">
    <property type="entry name" value="Nucleolar protein"/>
    <property type="match status" value="1"/>
</dbReference>
<evidence type="ECO:0000256" key="1">
    <source>
        <dbReference type="ARBA" id="ARBA00022884"/>
    </source>
</evidence>
<feature type="domain" description="RRM" evidence="4">
    <location>
        <begin position="215"/>
        <end position="293"/>
    </location>
</feature>
<feature type="compositionally biased region" description="Basic and acidic residues" evidence="3">
    <location>
        <begin position="1"/>
        <end position="20"/>
    </location>
</feature>
<dbReference type="AlphaFoldDB" id="A0A8H6C3B1"/>
<protein>
    <submittedName>
        <fullName evidence="5">RNA recognition motif family protein</fullName>
    </submittedName>
</protein>
<proteinExistence type="predicted"/>
<dbReference type="Pfam" id="PF00076">
    <property type="entry name" value="RRM_1"/>
    <property type="match status" value="1"/>
</dbReference>
<gene>
    <name evidence="5" type="ORF">FOB64_001597</name>
</gene>
<feature type="compositionally biased region" description="Basic and acidic residues" evidence="3">
    <location>
        <begin position="290"/>
        <end position="307"/>
    </location>
</feature>
<dbReference type="InterPro" id="IPR012677">
    <property type="entry name" value="Nucleotide-bd_a/b_plait_sf"/>
</dbReference>
<feature type="compositionally biased region" description="Basic and acidic residues" evidence="3">
    <location>
        <begin position="315"/>
        <end position="329"/>
    </location>
</feature>
<evidence type="ECO:0000259" key="4">
    <source>
        <dbReference type="PROSITE" id="PS50102"/>
    </source>
</evidence>
<dbReference type="SMART" id="SM00360">
    <property type="entry name" value="RRM"/>
    <property type="match status" value="2"/>
</dbReference>
<dbReference type="Proteomes" id="UP000536275">
    <property type="component" value="Unassembled WGS sequence"/>
</dbReference>
<evidence type="ECO:0000256" key="3">
    <source>
        <dbReference type="SAM" id="MobiDB-lite"/>
    </source>
</evidence>
<dbReference type="GO" id="GO:0005730">
    <property type="term" value="C:nucleolus"/>
    <property type="evidence" value="ECO:0007669"/>
    <property type="project" value="TreeGrafter"/>
</dbReference>
<dbReference type="InterPro" id="IPR000504">
    <property type="entry name" value="RRM_dom"/>
</dbReference>
<accession>A0A8H6C3B1</accession>
<dbReference type="EMBL" id="JABWAD010000021">
    <property type="protein sequence ID" value="KAF6071191.1"/>
    <property type="molecule type" value="Genomic_DNA"/>
</dbReference>
<evidence type="ECO:0000256" key="2">
    <source>
        <dbReference type="PROSITE-ProRule" id="PRU00176"/>
    </source>
</evidence>
<feature type="compositionally biased region" description="Basic residues" evidence="3">
    <location>
        <begin position="21"/>
        <end position="30"/>
    </location>
</feature>
<feature type="compositionally biased region" description="Polar residues" evidence="3">
    <location>
        <begin position="199"/>
        <end position="212"/>
    </location>
</feature>
<comment type="caution">
    <text evidence="5">The sequence shown here is derived from an EMBL/GenBank/DDBJ whole genome shotgun (WGS) entry which is preliminary data.</text>
</comment>
<dbReference type="PROSITE" id="PS50102">
    <property type="entry name" value="RRM"/>
    <property type="match status" value="2"/>
</dbReference>
<dbReference type="PANTHER" id="PTHR23236:SF95">
    <property type="entry name" value="NUCLEOLAR PROTEIN 13"/>
    <property type="match status" value="1"/>
</dbReference>
<feature type="region of interest" description="Disordered" evidence="3">
    <location>
        <begin position="1"/>
        <end position="99"/>
    </location>
</feature>
<reference evidence="5 6" key="1">
    <citation type="submission" date="2020-03" db="EMBL/GenBank/DDBJ databases">
        <title>FDA dAtabase for Regulatory Grade micrObial Sequences (FDA-ARGOS): Supporting development and validation of Infectious Disease Dx tests.</title>
        <authorList>
            <person name="Campos J."/>
            <person name="Goldberg B."/>
            <person name="Tallon L."/>
            <person name="Sadzewicz L."/>
            <person name="Vavikolanu K."/>
            <person name="Mehta A."/>
            <person name="Aluvathingal J."/>
            <person name="Nadendla S."/>
            <person name="Nandy P."/>
            <person name="Geyer C."/>
            <person name="Yan Y."/>
            <person name="Sichtig H."/>
        </authorList>
    </citation>
    <scope>NUCLEOTIDE SEQUENCE [LARGE SCALE GENOMIC DNA]</scope>
    <source>
        <strain evidence="5 6">FDAARGOS_656</strain>
    </source>
</reference>
<feature type="compositionally biased region" description="Basic and acidic residues" evidence="3">
    <location>
        <begin position="342"/>
        <end position="358"/>
    </location>
</feature>
<dbReference type="Gene3D" id="3.30.70.330">
    <property type="match status" value="2"/>
</dbReference>
<organism evidence="5 6">
    <name type="scientific">Candida albicans</name>
    <name type="common">Yeast</name>
    <dbReference type="NCBI Taxonomy" id="5476"/>
    <lineage>
        <taxon>Eukaryota</taxon>
        <taxon>Fungi</taxon>
        <taxon>Dikarya</taxon>
        <taxon>Ascomycota</taxon>
        <taxon>Saccharomycotina</taxon>
        <taxon>Pichiomycetes</taxon>
        <taxon>Debaryomycetaceae</taxon>
        <taxon>Candida/Lodderomyces clade</taxon>
        <taxon>Candida</taxon>
    </lineage>
</organism>
<name>A0A8H6C3B1_CANAX</name>
<feature type="region of interest" description="Disordered" evidence="3">
    <location>
        <begin position="290"/>
        <end position="380"/>
    </location>
</feature>
<evidence type="ECO:0000313" key="6">
    <source>
        <dbReference type="Proteomes" id="UP000536275"/>
    </source>
</evidence>
<keyword evidence="1 2" id="KW-0694">RNA-binding</keyword>
<dbReference type="SUPFAM" id="SSF54928">
    <property type="entry name" value="RNA-binding domain, RBD"/>
    <property type="match status" value="2"/>
</dbReference>
<dbReference type="SMR" id="A0A8H6C3B1"/>
<feature type="region of interest" description="Disordered" evidence="3">
    <location>
        <begin position="189"/>
        <end position="212"/>
    </location>
</feature>
<evidence type="ECO:0000313" key="5">
    <source>
        <dbReference type="EMBL" id="KAF6071191.1"/>
    </source>
</evidence>
<feature type="domain" description="RRM" evidence="4">
    <location>
        <begin position="104"/>
        <end position="189"/>
    </location>
</feature>
<sequence>MSDTEEHLQQQHVDSRELKKEKKSKSKSKSKISDSDEIEIDLNAQIPLSKKQQRQLKKGKLDLEKLARKNPSPKPETSTNDNNENSEDASGVNSTTVTSKKSPFGVWIGNLSFDTTREDLIRFIVGKTTTSDPKITEEDITRVNIPKKGNQIKGFAYVDVPSSSHVETIVGLSESILNGRKLLIKDANSFEGRPEQSKSDATQSGGINSSNPPSRILFVGNLSFDTTEDLLEEHFRHCGEIVKIRMATFQDTGKCKGFAFIDFKDEEGATTALKSKLTKMLINRKLRMEYGEDRSKRRPKRANDFGDHSNNNNDSYKENNRTVNDKPEFDSSNQRFDGNDSYGERDNKKRQYRERNDGYNKTNNSNKRMKSSVALASAQRASVAIVPSAGKKIKFD</sequence>
<dbReference type="InterPro" id="IPR035979">
    <property type="entry name" value="RBD_domain_sf"/>
</dbReference>